<dbReference type="Gene3D" id="3.80.10.10">
    <property type="entry name" value="Ribonuclease Inhibitor"/>
    <property type="match status" value="1"/>
</dbReference>
<dbReference type="EMBL" id="CP041217">
    <property type="protein sequence ID" value="QDH19575.1"/>
    <property type="molecule type" value="Genomic_DNA"/>
</dbReference>
<gene>
    <name evidence="2" type="ORF">FFV09_01100</name>
</gene>
<dbReference type="NCBIfam" id="NF038076">
    <property type="entry name" value="fam_STM4015"/>
    <property type="match status" value="1"/>
</dbReference>
<dbReference type="Proteomes" id="UP000316968">
    <property type="component" value="Chromosome"/>
</dbReference>
<evidence type="ECO:0000313" key="2">
    <source>
        <dbReference type="EMBL" id="QDH19575.1"/>
    </source>
</evidence>
<protein>
    <recommendedName>
        <fullName evidence="4">Cytoplasmic protein</fullName>
    </recommendedName>
</protein>
<dbReference type="InterPro" id="IPR047722">
    <property type="entry name" value="STM4015-like"/>
</dbReference>
<organism evidence="2 3">
    <name type="scientific">Saccharibacillus brassicae</name>
    <dbReference type="NCBI Taxonomy" id="2583377"/>
    <lineage>
        <taxon>Bacteria</taxon>
        <taxon>Bacillati</taxon>
        <taxon>Bacillota</taxon>
        <taxon>Bacilli</taxon>
        <taxon>Bacillales</taxon>
        <taxon>Paenibacillaceae</taxon>
        <taxon>Saccharibacillus</taxon>
    </lineage>
</organism>
<accession>A0A4Y6UU83</accession>
<dbReference type="OrthoDB" id="9781345at2"/>
<dbReference type="AlphaFoldDB" id="A0A4Y6UU83"/>
<dbReference type="InterPro" id="IPR032675">
    <property type="entry name" value="LRR_dom_sf"/>
</dbReference>
<dbReference type="SUPFAM" id="SSF52047">
    <property type="entry name" value="RNI-like"/>
    <property type="match status" value="1"/>
</dbReference>
<sequence length="283" mass="31052">MTETKLSIGYDDYEAGQTMDTLLEQLADTPEAAQLTKLVIGDWGGTYENSSQPVVEALVRLKDRFPQLRSLYIGDMDSEECEVSWIMQSDLSPLFAAFPELRSLTVKGSTDLALGPIRHAKLEELIIVCGGLPARVLSSIAEAELPALRKLELYLGVENYGFDASLEQVLAVAKPGLFPNLVYLGLKDSEIQDEIAAALAQSELLDTLETLDLSEGTLSDVGAEALLASDKVRRLPALDLHYHFMSEAMTSTAAAQLPNADVSDRQETEKYEGEEYRYPSLTE</sequence>
<dbReference type="Pfam" id="PF13516">
    <property type="entry name" value="LRR_6"/>
    <property type="match status" value="1"/>
</dbReference>
<dbReference type="InterPro" id="IPR001611">
    <property type="entry name" value="Leu-rich_rpt"/>
</dbReference>
<feature type="compositionally biased region" description="Basic and acidic residues" evidence="1">
    <location>
        <begin position="262"/>
        <end position="277"/>
    </location>
</feature>
<dbReference type="KEGG" id="saca:FFV09_01100"/>
<evidence type="ECO:0000313" key="3">
    <source>
        <dbReference type="Proteomes" id="UP000316968"/>
    </source>
</evidence>
<reference evidence="2 3" key="1">
    <citation type="submission" date="2019-06" db="EMBL/GenBank/DDBJ databases">
        <title>Saccharibacillus brassicae sp. nov., an endophytic bacterium isolated from Chinese cabbage seeds (Brassica pekinensis).</title>
        <authorList>
            <person name="Jiang L."/>
            <person name="Lee J."/>
            <person name="Kim S.W."/>
        </authorList>
    </citation>
    <scope>NUCLEOTIDE SEQUENCE [LARGE SCALE GENOMIC DNA]</scope>
    <source>
        <strain evidence="3">KCTC 43072 / ATSA2</strain>
    </source>
</reference>
<evidence type="ECO:0000256" key="1">
    <source>
        <dbReference type="SAM" id="MobiDB-lite"/>
    </source>
</evidence>
<evidence type="ECO:0008006" key="4">
    <source>
        <dbReference type="Google" id="ProtNLM"/>
    </source>
</evidence>
<dbReference type="RefSeq" id="WP_141445964.1">
    <property type="nucleotide sequence ID" value="NZ_CP041217.1"/>
</dbReference>
<keyword evidence="3" id="KW-1185">Reference proteome</keyword>
<feature type="region of interest" description="Disordered" evidence="1">
    <location>
        <begin position="255"/>
        <end position="283"/>
    </location>
</feature>
<name>A0A4Y6UU83_SACBS</name>
<proteinExistence type="predicted"/>